<keyword evidence="4" id="KW-1134">Transmembrane beta strand</keyword>
<dbReference type="SUPFAM" id="SSF56954">
    <property type="entry name" value="Outer membrane efflux proteins (OEP)"/>
    <property type="match status" value="1"/>
</dbReference>
<dbReference type="InterPro" id="IPR003423">
    <property type="entry name" value="OMP_efflux"/>
</dbReference>
<evidence type="ECO:0000256" key="8">
    <source>
        <dbReference type="SAM" id="SignalP"/>
    </source>
</evidence>
<evidence type="ECO:0000256" key="1">
    <source>
        <dbReference type="ARBA" id="ARBA00004442"/>
    </source>
</evidence>
<dbReference type="PANTHER" id="PTHR30026:SF20">
    <property type="entry name" value="OUTER MEMBRANE PROTEIN TOLC"/>
    <property type="match status" value="1"/>
</dbReference>
<sequence length="482" mass="54238">MKRILPFLLLLAGIPAAAQPSSANLTLQEVIERALGQSAIAKQAQTTREKSYWDWRNYQTNYKPQLGLRGTLPGIRKDMAFVEQADGTTKFEAVRSNSSHVAMTLSQNIGPTGGQVYVASELKRVYHFNGDLKAYNNQPLSIGFTQPLGMFNNLRWARQIEPLRYQESQRIYVEERESIAQRITELYFDVLQQQVNAEVASQNVQANEEMLRIGKERYHLGLLSQSDLLRLELNLLNARQAMAQGRLDAQNAAVSLQIYTGLRAENLRLAVPAAAPRLVVPEERALEQARQNRSTVLAFRRRLLQAERDVALARGTTGFQASLSAGLGYGNEATNLWNTYNALQNRQEVLLTFSMPLVDWGRQKSIVKSAELTRRQVQADVAQEEASFDQSVQVQAAQLSTLSEQLDLAGRADSLAQQRYNIAQATYKVGRISLTDLTIASNEKDQARRAYILALRAAWVAHYRLRALTLYDFERQLPLTAQ</sequence>
<organism evidence="9 10">
    <name type="scientific">Hymenobacter gelipurpurascens</name>
    <dbReference type="NCBI Taxonomy" id="89968"/>
    <lineage>
        <taxon>Bacteria</taxon>
        <taxon>Pseudomonadati</taxon>
        <taxon>Bacteroidota</taxon>
        <taxon>Cytophagia</taxon>
        <taxon>Cytophagales</taxon>
        <taxon>Hymenobacteraceae</taxon>
        <taxon>Hymenobacter</taxon>
    </lineage>
</organism>
<feature type="signal peptide" evidence="8">
    <location>
        <begin position="1"/>
        <end position="18"/>
    </location>
</feature>
<dbReference type="GO" id="GO:1990281">
    <property type="term" value="C:efflux pump complex"/>
    <property type="evidence" value="ECO:0007669"/>
    <property type="project" value="TreeGrafter"/>
</dbReference>
<dbReference type="InterPro" id="IPR051906">
    <property type="entry name" value="TolC-like"/>
</dbReference>
<dbReference type="Pfam" id="PF02321">
    <property type="entry name" value="OEP"/>
    <property type="match status" value="2"/>
</dbReference>
<dbReference type="GO" id="GO:0009279">
    <property type="term" value="C:cell outer membrane"/>
    <property type="evidence" value="ECO:0007669"/>
    <property type="project" value="UniProtKB-SubCell"/>
</dbReference>
<proteinExistence type="inferred from homology"/>
<dbReference type="Proteomes" id="UP000198131">
    <property type="component" value="Unassembled WGS sequence"/>
</dbReference>
<dbReference type="RefSeq" id="WP_088842460.1">
    <property type="nucleotide sequence ID" value="NZ_FYEW01000001.1"/>
</dbReference>
<reference evidence="10" key="1">
    <citation type="submission" date="2017-06" db="EMBL/GenBank/DDBJ databases">
        <authorList>
            <person name="Varghese N."/>
            <person name="Submissions S."/>
        </authorList>
    </citation>
    <scope>NUCLEOTIDE SEQUENCE [LARGE SCALE GENOMIC DNA]</scope>
    <source>
        <strain evidence="10">DSM 11116</strain>
    </source>
</reference>
<keyword evidence="6" id="KW-0472">Membrane</keyword>
<gene>
    <name evidence="9" type="ORF">SAMN06265337_1203</name>
</gene>
<keyword evidence="5" id="KW-0812">Transmembrane</keyword>
<comment type="subcellular location">
    <subcellularLocation>
        <location evidence="1">Cell outer membrane</location>
    </subcellularLocation>
</comment>
<dbReference type="Gene3D" id="1.20.1600.10">
    <property type="entry name" value="Outer membrane efflux proteins (OEP)"/>
    <property type="match status" value="1"/>
</dbReference>
<evidence type="ECO:0000313" key="10">
    <source>
        <dbReference type="Proteomes" id="UP000198131"/>
    </source>
</evidence>
<name>A0A212TG46_9BACT</name>
<dbReference type="EMBL" id="FYEW01000001">
    <property type="protein sequence ID" value="SNC65038.1"/>
    <property type="molecule type" value="Genomic_DNA"/>
</dbReference>
<protein>
    <submittedName>
        <fullName evidence="9">Outer membrane protein TolC</fullName>
    </submittedName>
</protein>
<evidence type="ECO:0000256" key="6">
    <source>
        <dbReference type="ARBA" id="ARBA00023136"/>
    </source>
</evidence>
<comment type="similarity">
    <text evidence="2">Belongs to the outer membrane factor (OMF) (TC 1.B.17) family.</text>
</comment>
<dbReference type="AlphaFoldDB" id="A0A212TG46"/>
<evidence type="ECO:0000256" key="3">
    <source>
        <dbReference type="ARBA" id="ARBA00022448"/>
    </source>
</evidence>
<evidence type="ECO:0000256" key="7">
    <source>
        <dbReference type="ARBA" id="ARBA00023237"/>
    </source>
</evidence>
<dbReference type="PANTHER" id="PTHR30026">
    <property type="entry name" value="OUTER MEMBRANE PROTEIN TOLC"/>
    <property type="match status" value="1"/>
</dbReference>
<evidence type="ECO:0000256" key="4">
    <source>
        <dbReference type="ARBA" id="ARBA00022452"/>
    </source>
</evidence>
<evidence type="ECO:0000256" key="5">
    <source>
        <dbReference type="ARBA" id="ARBA00022692"/>
    </source>
</evidence>
<keyword evidence="3" id="KW-0813">Transport</keyword>
<dbReference type="GO" id="GO:0015288">
    <property type="term" value="F:porin activity"/>
    <property type="evidence" value="ECO:0007669"/>
    <property type="project" value="TreeGrafter"/>
</dbReference>
<dbReference type="GO" id="GO:0015562">
    <property type="term" value="F:efflux transmembrane transporter activity"/>
    <property type="evidence" value="ECO:0007669"/>
    <property type="project" value="InterPro"/>
</dbReference>
<evidence type="ECO:0000256" key="2">
    <source>
        <dbReference type="ARBA" id="ARBA00007613"/>
    </source>
</evidence>
<keyword evidence="10" id="KW-1185">Reference proteome</keyword>
<keyword evidence="7" id="KW-0998">Cell outer membrane</keyword>
<dbReference type="OrthoDB" id="940457at2"/>
<feature type="chain" id="PRO_5012690928" evidence="8">
    <location>
        <begin position="19"/>
        <end position="482"/>
    </location>
</feature>
<accession>A0A212TG46</accession>
<keyword evidence="8" id="KW-0732">Signal</keyword>
<evidence type="ECO:0000313" key="9">
    <source>
        <dbReference type="EMBL" id="SNC65038.1"/>
    </source>
</evidence>